<keyword evidence="2" id="KW-0812">Transmembrane</keyword>
<keyword evidence="2" id="KW-0472">Membrane</keyword>
<name>A0A1F4XLD5_9BACT</name>
<organism evidence="4 5">
    <name type="scientific">Candidatus Abawacabacteria bacterium RBG_16_42_10</name>
    <dbReference type="NCBI Taxonomy" id="1817814"/>
    <lineage>
        <taxon>Bacteria</taxon>
        <taxon>Candidatus Abawacaibacteriota</taxon>
    </lineage>
</organism>
<sequence>MFPRLRVLLDKLVPAKITHGWNIYKALAAFAALSMVLALVPLPQELPSGEANHLTPDIVVTEAGDTYSAFSECEIIPTTPSGGNCTLREAIDAAIDAGGSKVIGFDDGTEGENFNDGLQHTITLNATLGPLAITTNKITVDGVILDNGVKVIIDGGGLDYNLDENESPIISSCTNLEFLDSTVNQPILHITGDENVIYGLGFIKAKGNAIQIVDGDRNKIESNWIGTVDRLTDSTPEGNGYYGVCVAANANDDGDDEDANDAKSNEILGNIIVGSGLDGIRLQGRYASEALHRVSDTVIFSNLIGNLSATDMRDPDILYEPGNQYSGVTSMITFHTSIIRNVITNNGFFKDTEEGVVAASDGITLIEADLSVIAENYIGTFQETVFVDRGIDTDFPLPIGNFPALDIAVSSPTAGIDDYDPAPNACDGIGIRYIDHVIALDAAGGFSVFYECPESADDMGLGNKPTNKNDKYFTSFVGPSVNNKIFSNAIGYNERNGVYIQSLACRNEVDDMSMHFNLPNTMVGNFFSETSQYFVQNAKNSIVQNSIFRNDGSDTNDTSPITGTGTSGIGIDLEDYATATVFLGSEPFDIENSYWKANFPDLGIFDCSNDLFPVIDDAYVDKDKFQPATVSADSTEIDLNITENDDFANEPDDDAGLDPDAGANRLINHPFVLSEFSTPNSIVVRGAEGSWVDVYQVICTSGVEGDVVPSTDAGIRENCDTDYWNNQDGVGDEDTHTKGHGQGFRYLGSGFIPADPGNDIDDDYEDFTTIDPRDFKGDGNPNNDVHAFDGGLVVATTTGFALDTLCFDTIDDPDCSDQGTPGGPDGVAVGPAGIQAQDAGAPGTLGLWMPTIPDDDTTCDLSNEEGPILLDLLGLFEDEDEDELTDTLNLIFCLGSTSEFSPAAFIGPSQYTLEKHIRAEGPVPTEISPGDEVTYDISLSNVGATTIFVFQGALSDPLPPVIDMLVDCTVEVLPTIPSGTYTCEPGTLQDPINMTSSFGPIPVAPGEILLITITGRVKTTIADPEECTFRNEVFITDLFLITDPNSNPATETGSMNHVSEPLDVTGCPTPGQSDLEKQVSVDGGTFVDADTAGSAEPGERGESVDYLIHFTNNSGTGAVTYVNDTFPSYLTGVASVTCWRDTGDTRDDTYDSDSDTTVPCSYIGTPTYAFDFDTFTPATADPFLLPDGETLHILVTGFSIDPALLPPGPNFCNTANVVSGDEQFNDDACAQVLDPALDITKFVAVSGTESSQDTVTGAPSVSPGTPITYYIDVSNTSVATLTNVSVTDALPAGIDTSALDCDYNVVATISPLPTHTSVTYPNNCTFAGGTLSGITLSPGQTLYVRLQSLAVSSSASAGAICNQAQASSDNLNDNDTACINVLLPNLTILKTVSNSTPNPGSTITYNLQVTNNASTPVNNVQIVDNLGDAADDIIPRCVATSADILSASGGTSSTIVGNVVTWNIGTLAASGGSSTVSVTVRLRGDLASGTNCRNIAIATGTNVTSVQDDATITIPTSVGQTTVTLEKEATNDHGDDEEPDVFDLGDTVKYEVTVRNTGTAAISNLTVRDSIPEEEEDLDNVVATSGAVNNSELGNDRLEVGAISINAGASQTVDYEVSVLDEGDFPLDNYDLDSDAEMEDDDFYPEDVEDDDIGTSSNYDDPEDALSAPDGHFVSLGEDGEITLSVSDEDDDEGKLIVDGDGDDFCVVEIDPSVDTDGTTEEYEVEVSQTDDSSDFESVGSQTSNSDCFDLGDADMTWARFVRITDTSGTVRGNAPGSDIDAVCLLNLGGFVINTAGLYSGSSLVTTADERILVDFTDAFENPLDEGDCQPVKELREPIPTPQIPPAVPPSQIPFFPFAGLPTTGPEGAAVPLASGILGLIAWVMKRRKF</sequence>
<feature type="domain" description="DUF11" evidence="3">
    <location>
        <begin position="1386"/>
        <end position="1502"/>
    </location>
</feature>
<dbReference type="InterPro" id="IPR047589">
    <property type="entry name" value="DUF11_rpt"/>
</dbReference>
<evidence type="ECO:0000313" key="5">
    <source>
        <dbReference type="Proteomes" id="UP000177614"/>
    </source>
</evidence>
<dbReference type="InterPro" id="IPR011050">
    <property type="entry name" value="Pectin_lyase_fold/virulence"/>
</dbReference>
<reference evidence="4 5" key="1">
    <citation type="journal article" date="2016" name="Nat. Commun.">
        <title>Thousands of microbial genomes shed light on interconnected biogeochemical processes in an aquifer system.</title>
        <authorList>
            <person name="Anantharaman K."/>
            <person name="Brown C.T."/>
            <person name="Hug L.A."/>
            <person name="Sharon I."/>
            <person name="Castelle C.J."/>
            <person name="Probst A.J."/>
            <person name="Thomas B.C."/>
            <person name="Singh A."/>
            <person name="Wilkins M.J."/>
            <person name="Karaoz U."/>
            <person name="Brodie E.L."/>
            <person name="Williams K.H."/>
            <person name="Hubbard S.S."/>
            <person name="Banfield J.F."/>
        </authorList>
    </citation>
    <scope>NUCLEOTIDE SEQUENCE [LARGE SCALE GENOMIC DNA]</scope>
</reference>
<keyword evidence="2" id="KW-1133">Transmembrane helix</keyword>
<feature type="domain" description="DUF11" evidence="3">
    <location>
        <begin position="1543"/>
        <end position="1624"/>
    </location>
</feature>
<evidence type="ECO:0000313" key="4">
    <source>
        <dbReference type="EMBL" id="OGC82522.1"/>
    </source>
</evidence>
<accession>A0A1F4XLD5</accession>
<dbReference type="EMBL" id="MEWR01000005">
    <property type="protein sequence ID" value="OGC82522.1"/>
    <property type="molecule type" value="Genomic_DNA"/>
</dbReference>
<evidence type="ECO:0000256" key="2">
    <source>
        <dbReference type="SAM" id="Phobius"/>
    </source>
</evidence>
<dbReference type="InterPro" id="IPR006626">
    <property type="entry name" value="PbH1"/>
</dbReference>
<feature type="transmembrane region" description="Helical" evidence="2">
    <location>
        <begin position="1868"/>
        <end position="1885"/>
    </location>
</feature>
<evidence type="ECO:0000259" key="3">
    <source>
        <dbReference type="Pfam" id="PF01345"/>
    </source>
</evidence>
<protein>
    <recommendedName>
        <fullName evidence="3">DUF11 domain-containing protein</fullName>
    </recommendedName>
</protein>
<dbReference type="SUPFAM" id="SSF51126">
    <property type="entry name" value="Pectin lyase-like"/>
    <property type="match status" value="1"/>
</dbReference>
<dbReference type="NCBIfam" id="TIGR01451">
    <property type="entry name" value="B_ant_repeat"/>
    <property type="match status" value="3"/>
</dbReference>
<dbReference type="InterPro" id="IPR001434">
    <property type="entry name" value="OmcB-like_DUF11"/>
</dbReference>
<dbReference type="InterPro" id="IPR013783">
    <property type="entry name" value="Ig-like_fold"/>
</dbReference>
<dbReference type="SMART" id="SM00710">
    <property type="entry name" value="PbH1"/>
    <property type="match status" value="7"/>
</dbReference>
<dbReference type="PANTHER" id="PTHR34819:SF3">
    <property type="entry name" value="CELL SURFACE PROTEIN"/>
    <property type="match status" value="1"/>
</dbReference>
<gene>
    <name evidence="4" type="ORF">A2V81_00970</name>
</gene>
<dbReference type="Gene3D" id="2.60.40.10">
    <property type="entry name" value="Immunoglobulins"/>
    <property type="match status" value="1"/>
</dbReference>
<feature type="compositionally biased region" description="Acidic residues" evidence="1">
    <location>
        <begin position="1631"/>
        <end position="1653"/>
    </location>
</feature>
<dbReference type="Pfam" id="PF01345">
    <property type="entry name" value="DUF11"/>
    <property type="match status" value="2"/>
</dbReference>
<proteinExistence type="predicted"/>
<comment type="caution">
    <text evidence="4">The sequence shown here is derived from an EMBL/GenBank/DDBJ whole genome shotgun (WGS) entry which is preliminary data.</text>
</comment>
<evidence type="ECO:0000256" key="1">
    <source>
        <dbReference type="SAM" id="MobiDB-lite"/>
    </source>
</evidence>
<dbReference type="InterPro" id="IPR051172">
    <property type="entry name" value="Chlamydia_OmcB"/>
</dbReference>
<dbReference type="PANTHER" id="PTHR34819">
    <property type="entry name" value="LARGE CYSTEINE-RICH PERIPLASMIC PROTEIN OMCB"/>
    <property type="match status" value="1"/>
</dbReference>
<dbReference type="Proteomes" id="UP000177614">
    <property type="component" value="Unassembled WGS sequence"/>
</dbReference>
<feature type="region of interest" description="Disordered" evidence="1">
    <location>
        <begin position="1631"/>
        <end position="1673"/>
    </location>
</feature>